<evidence type="ECO:0000256" key="2">
    <source>
        <dbReference type="ARBA" id="ARBA00022475"/>
    </source>
</evidence>
<comment type="subcellular location">
    <subcellularLocation>
        <location evidence="1">Cell membrane</location>
        <topology evidence="1">Lipid-anchor</topology>
    </subcellularLocation>
</comment>
<keyword evidence="5" id="KW-0472">Membrane</keyword>
<dbReference type="InterPro" id="IPR049890">
    <property type="entry name" value="VlpA-F-like_signal"/>
</dbReference>
<keyword evidence="11" id="KW-1185">Reference proteome</keyword>
<evidence type="ECO:0000256" key="7">
    <source>
        <dbReference type="ARBA" id="ARBA00023288"/>
    </source>
</evidence>
<evidence type="ECO:0000256" key="5">
    <source>
        <dbReference type="ARBA" id="ARBA00023136"/>
    </source>
</evidence>
<proteinExistence type="predicted"/>
<name>A0A2Z5IRD0_9BACT</name>
<dbReference type="GO" id="GO:0005886">
    <property type="term" value="C:plasma membrane"/>
    <property type="evidence" value="ECO:0007669"/>
    <property type="project" value="UniProtKB-SubCell"/>
</dbReference>
<evidence type="ECO:0000256" key="4">
    <source>
        <dbReference type="ARBA" id="ARBA00022737"/>
    </source>
</evidence>
<evidence type="ECO:0000313" key="11">
    <source>
        <dbReference type="Proteomes" id="UP000252477"/>
    </source>
</evidence>
<dbReference type="EMBL" id="CP029295">
    <property type="protein sequence ID" value="AXE61021.1"/>
    <property type="molecule type" value="Genomic_DNA"/>
</dbReference>
<keyword evidence="2" id="KW-1003">Cell membrane</keyword>
<dbReference type="NCBIfam" id="NF033817">
    <property type="entry name" value="Mplas_variab_LP"/>
    <property type="match status" value="1"/>
</dbReference>
<dbReference type="PROSITE" id="PS51257">
    <property type="entry name" value="PROKAR_LIPOPROTEIN"/>
    <property type="match status" value="1"/>
</dbReference>
<reference evidence="10 11" key="1">
    <citation type="submission" date="2018-05" db="EMBL/GenBank/DDBJ databases">
        <title>Annotation of the Mycoplasma phocidae genome.</title>
        <authorList>
            <person name="Brown D.R."/>
            <person name="Kutish G.F."/>
            <person name="Frasca S.Jr."/>
        </authorList>
    </citation>
    <scope>NUCLEOTIDE SEQUENCE [LARGE SCALE GENOMIC DNA]</scope>
    <source>
        <strain evidence="10 11">105</strain>
    </source>
</reference>
<evidence type="ECO:0000256" key="6">
    <source>
        <dbReference type="ARBA" id="ARBA00023139"/>
    </source>
</evidence>
<dbReference type="Proteomes" id="UP000252477">
    <property type="component" value="Chromosome"/>
</dbReference>
<evidence type="ECO:0000256" key="8">
    <source>
        <dbReference type="SAM" id="MobiDB-lite"/>
    </source>
</evidence>
<dbReference type="KEGG" id="mpho:DA803_02920"/>
<accession>A0A2Z5IRD0</accession>
<organism evidence="10 11">
    <name type="scientific">[Mycoplasma] phocae</name>
    <dbReference type="NCBI Taxonomy" id="142651"/>
    <lineage>
        <taxon>Bacteria</taxon>
        <taxon>Bacillati</taxon>
        <taxon>Mycoplasmatota</taxon>
        <taxon>Mycoplasmoidales</taxon>
        <taxon>Metamycoplasmataceae</taxon>
        <taxon>Metamycoplasma</taxon>
    </lineage>
</organism>
<gene>
    <name evidence="10" type="ORF">DA803_02920</name>
</gene>
<keyword evidence="7" id="KW-0449">Lipoprotein</keyword>
<evidence type="ECO:0000256" key="9">
    <source>
        <dbReference type="SAM" id="SignalP"/>
    </source>
</evidence>
<keyword evidence="3 9" id="KW-0732">Signal</keyword>
<dbReference type="RefSeq" id="WP_114191115.1">
    <property type="nucleotide sequence ID" value="NZ_CP029295.1"/>
</dbReference>
<evidence type="ECO:0000313" key="10">
    <source>
        <dbReference type="EMBL" id="AXE61021.1"/>
    </source>
</evidence>
<protein>
    <recommendedName>
        <fullName evidence="12">Lipoprotein</fullName>
    </recommendedName>
</protein>
<keyword evidence="4" id="KW-0677">Repeat</keyword>
<feature type="region of interest" description="Disordered" evidence="8">
    <location>
        <begin position="29"/>
        <end position="60"/>
    </location>
</feature>
<evidence type="ECO:0000256" key="1">
    <source>
        <dbReference type="ARBA" id="ARBA00004193"/>
    </source>
</evidence>
<evidence type="ECO:0008006" key="12">
    <source>
        <dbReference type="Google" id="ProtNLM"/>
    </source>
</evidence>
<feature type="chain" id="PRO_5016428553" description="Lipoprotein" evidence="9">
    <location>
        <begin position="25"/>
        <end position="390"/>
    </location>
</feature>
<sequence length="390" mass="44785">MKKSIKILISLGTFASVITLPLIAASCGNSKGKDMDGKTEDKDKGKDKKEPDMDKKGPTTAELQEKLNKATFTYNSEFTNVNNFAIDKISISETDFTIQKDSAKSNFINYKDKGVLVQLTTLNKNREFLVYIKFMLSNTNKTVGTVITKQEFDKQKELNDKIKAVKFKYDEKIEKNKMFDFKKLTIVGIDGFSIDETKSTYYLTEIFLYAKVTIKNSDVQAEYYVKLEFNKNKPESINVQAQEFDNGIKGINIQKREILGILNSSGAPEDEKAKLREKINAALSLRELAKLREEITNSRIKYNLLDLIKGLESKNKNKYDEFVNLINKSKNENDLSPIYQYFIAEKFKILDFAKENDDKTKIINAKTFDELYKLEEEIKKKMSNTMKPTS</sequence>
<keyword evidence="6" id="KW-0564">Palmitate</keyword>
<feature type="signal peptide" evidence="9">
    <location>
        <begin position="1"/>
        <end position="24"/>
    </location>
</feature>
<evidence type="ECO:0000256" key="3">
    <source>
        <dbReference type="ARBA" id="ARBA00022729"/>
    </source>
</evidence>
<dbReference type="AlphaFoldDB" id="A0A2Z5IRD0"/>
<feature type="compositionally biased region" description="Basic and acidic residues" evidence="8">
    <location>
        <begin position="31"/>
        <end position="60"/>
    </location>
</feature>